<comment type="caution">
    <text evidence="1">The sequence shown here is derived from an EMBL/GenBank/DDBJ whole genome shotgun (WGS) entry which is preliminary data.</text>
</comment>
<reference evidence="1 2" key="1">
    <citation type="submission" date="2013-01" db="EMBL/GenBank/DDBJ databases">
        <authorList>
            <person name="Harkins D.M."/>
            <person name="Durkin A.S."/>
            <person name="Brinkac L.M."/>
            <person name="Haft D.H."/>
            <person name="Selengut J.D."/>
            <person name="Sanka R."/>
            <person name="DePew J."/>
            <person name="Purushe J."/>
            <person name="Peacock S.J."/>
            <person name="Thaipadungpanit J."/>
            <person name="Wuthiekanun V.W."/>
            <person name="Day N.P."/>
            <person name="Vinetz J.M."/>
            <person name="Sutton G.G."/>
            <person name="Nierman W.C."/>
            <person name="Fouts D.E."/>
        </authorList>
    </citation>
    <scope>NUCLEOTIDE SEQUENCE [LARGE SCALE GENOMIC DNA]</scope>
    <source>
        <strain evidence="1 2">L0374</strain>
    </source>
</reference>
<evidence type="ECO:0000313" key="2">
    <source>
        <dbReference type="Proteomes" id="UP000012137"/>
    </source>
</evidence>
<evidence type="ECO:0000313" key="1">
    <source>
        <dbReference type="EMBL" id="EMN28198.1"/>
    </source>
</evidence>
<proteinExistence type="predicted"/>
<dbReference type="AlphaFoldDB" id="M6K933"/>
<protein>
    <submittedName>
        <fullName evidence="1">Uncharacterized protein</fullName>
    </submittedName>
</protein>
<name>M6K933_LEPIR</name>
<sequence length="46" mass="5493">MFLSYNLLTGAESVVRQRRIRPDFFTLNFSLLKCKRLNILLFNSEQ</sequence>
<accession>M6K933</accession>
<gene>
    <name evidence="1" type="ORF">LEP1GSC083_4958</name>
</gene>
<dbReference type="EMBL" id="AHMZ02000139">
    <property type="protein sequence ID" value="EMN28198.1"/>
    <property type="molecule type" value="Genomic_DNA"/>
</dbReference>
<organism evidence="1 2">
    <name type="scientific">Leptospira interrogans serovar Pyrogenes str. L0374</name>
    <dbReference type="NCBI Taxonomy" id="1049928"/>
    <lineage>
        <taxon>Bacteria</taxon>
        <taxon>Pseudomonadati</taxon>
        <taxon>Spirochaetota</taxon>
        <taxon>Spirochaetia</taxon>
        <taxon>Leptospirales</taxon>
        <taxon>Leptospiraceae</taxon>
        <taxon>Leptospira</taxon>
    </lineage>
</organism>
<dbReference type="Proteomes" id="UP000012137">
    <property type="component" value="Unassembled WGS sequence"/>
</dbReference>